<dbReference type="Proteomes" id="UP000765891">
    <property type="component" value="Unassembled WGS sequence"/>
</dbReference>
<dbReference type="OrthoDB" id="238910at2157"/>
<keyword evidence="1" id="KW-0175">Coiled coil</keyword>
<dbReference type="Proteomes" id="UP000614609">
    <property type="component" value="Unassembled WGS sequence"/>
</dbReference>
<keyword evidence="6" id="KW-1185">Reference proteome</keyword>
<dbReference type="EMBL" id="JAGGKO010000001">
    <property type="protein sequence ID" value="MBP1953271.1"/>
    <property type="molecule type" value="Genomic_DNA"/>
</dbReference>
<organism evidence="4 6">
    <name type="scientific">Halarchaeum rubridurum</name>
    <dbReference type="NCBI Taxonomy" id="489911"/>
    <lineage>
        <taxon>Archaea</taxon>
        <taxon>Methanobacteriati</taxon>
        <taxon>Methanobacteriota</taxon>
        <taxon>Stenosarchaea group</taxon>
        <taxon>Halobacteria</taxon>
        <taxon>Halobacteriales</taxon>
        <taxon>Halobacteriaceae</taxon>
    </lineage>
</organism>
<reference evidence="5" key="3">
    <citation type="submission" date="2021-03" db="EMBL/GenBank/DDBJ databases">
        <title>Genomic Encyclopedia of Type Strains, Phase IV (KMG-IV): sequencing the most valuable type-strain genomes for metagenomic binning, comparative biology and taxonomic classification.</title>
        <authorList>
            <person name="Goeker M."/>
        </authorList>
    </citation>
    <scope>NUCLEOTIDE SEQUENCE</scope>
    <source>
        <strain evidence="5">DSM 22443</strain>
    </source>
</reference>
<feature type="coiled-coil region" evidence="1">
    <location>
        <begin position="321"/>
        <end position="369"/>
    </location>
</feature>
<evidence type="ECO:0000256" key="1">
    <source>
        <dbReference type="SAM" id="Coils"/>
    </source>
</evidence>
<accession>A0A830FSC5</accession>
<evidence type="ECO:0000259" key="3">
    <source>
        <dbReference type="Pfam" id="PF22763"/>
    </source>
</evidence>
<sequence>MSDATIPDALTACAQWVCWAERERDGKATKVPLAPHTGAYASVREPSTWASFEVAQRAARSAAVDGVGFVFTDDDAFVGVDLDDCRDPETGRPASWARAIVDDLDSYTEVSPSGTGFHVYVRGTLPDGGNRSGSIECYATARFFTVTGDWVGGTPTDVRERTDALAAIHAEHVAAPPMDESDTPSGSGHADDDLLAKARRAKNGEKFARLWRGDTSGYDSHSEADMALCFTLAFWTRRDVAQMDRLFRRSGLYRAKWDERHYADGRTYGEQTVARAARGISDVYEPSASTTDTSDSGGVERDPARASEHVTATGDTRRATLVDVEASIADLRREVATLTAHHDHLYESLEAERRRHERTRRRLHALEHRRDEGKRSWLSRFF</sequence>
<feature type="compositionally biased region" description="Basic and acidic residues" evidence="2">
    <location>
        <begin position="298"/>
        <end position="308"/>
    </location>
</feature>
<evidence type="ECO:0000313" key="4">
    <source>
        <dbReference type="EMBL" id="GGM66568.1"/>
    </source>
</evidence>
<dbReference type="EMBL" id="BMOO01000003">
    <property type="protein sequence ID" value="GGM66568.1"/>
    <property type="molecule type" value="Genomic_DNA"/>
</dbReference>
<proteinExistence type="predicted"/>
<name>A0A830FSC5_9EURY</name>
<feature type="region of interest" description="Disordered" evidence="2">
    <location>
        <begin position="172"/>
        <end position="191"/>
    </location>
</feature>
<dbReference type="AlphaFoldDB" id="A0A830FSC5"/>
<reference evidence="4" key="1">
    <citation type="journal article" date="2014" name="Int. J. Syst. Evol. Microbiol.">
        <title>Complete genome sequence of Corynebacterium casei LMG S-19264T (=DSM 44701T), isolated from a smear-ripened cheese.</title>
        <authorList>
            <consortium name="US DOE Joint Genome Institute (JGI-PGF)"/>
            <person name="Walter F."/>
            <person name="Albersmeier A."/>
            <person name="Kalinowski J."/>
            <person name="Ruckert C."/>
        </authorList>
    </citation>
    <scope>NUCLEOTIDE SEQUENCE</scope>
    <source>
        <strain evidence="4">JCM 16108</strain>
    </source>
</reference>
<evidence type="ECO:0000256" key="2">
    <source>
        <dbReference type="SAM" id="MobiDB-lite"/>
    </source>
</evidence>
<feature type="domain" description="NrS-1 polymerase-like HBD" evidence="3">
    <location>
        <begin position="221"/>
        <end position="286"/>
    </location>
</feature>
<protein>
    <submittedName>
        <fullName evidence="5">Primase-polymerase (Primpol)-like protein</fullName>
    </submittedName>
</protein>
<evidence type="ECO:0000313" key="6">
    <source>
        <dbReference type="Proteomes" id="UP000614609"/>
    </source>
</evidence>
<gene>
    <name evidence="4" type="ORF">GCM10009017_15830</name>
    <name evidence="5" type="ORF">J2752_000152</name>
</gene>
<dbReference type="Pfam" id="PF22763">
    <property type="entry name" value="NrS1-1_pol-like_HBD"/>
    <property type="match status" value="1"/>
</dbReference>
<feature type="region of interest" description="Disordered" evidence="2">
    <location>
        <begin position="279"/>
        <end position="314"/>
    </location>
</feature>
<comment type="caution">
    <text evidence="4">The sequence shown here is derived from an EMBL/GenBank/DDBJ whole genome shotgun (WGS) entry which is preliminary data.</text>
</comment>
<dbReference type="RefSeq" id="WP_188871653.1">
    <property type="nucleotide sequence ID" value="NZ_BMOO01000003.1"/>
</dbReference>
<dbReference type="InterPro" id="IPR054468">
    <property type="entry name" value="NrSPol-like_HBD"/>
</dbReference>
<evidence type="ECO:0000313" key="5">
    <source>
        <dbReference type="EMBL" id="MBP1953271.1"/>
    </source>
</evidence>
<reference evidence="4" key="2">
    <citation type="submission" date="2020-09" db="EMBL/GenBank/DDBJ databases">
        <authorList>
            <person name="Sun Q."/>
            <person name="Ohkuma M."/>
        </authorList>
    </citation>
    <scope>NUCLEOTIDE SEQUENCE</scope>
    <source>
        <strain evidence="4">JCM 16108</strain>
    </source>
</reference>